<sequence length="45" mass="5182">MPGTLFSMSVFFSLIIKKSFYYQSHVKSSLPEIPVGRSQKVKFKL</sequence>
<accession>A7MN46</accession>
<name>A7MN46_CROS8</name>
<dbReference type="Proteomes" id="UP000000260">
    <property type="component" value="Chromosome"/>
</dbReference>
<keyword evidence="2" id="KW-1185">Reference proteome</keyword>
<evidence type="ECO:0000313" key="1">
    <source>
        <dbReference type="EMBL" id="ABU78245.1"/>
    </source>
</evidence>
<dbReference type="EMBL" id="CP000783">
    <property type="protein sequence ID" value="ABU78245.1"/>
    <property type="molecule type" value="Genomic_DNA"/>
</dbReference>
<gene>
    <name evidence="1" type="ordered locus">ESA_03016</name>
</gene>
<evidence type="ECO:0000313" key="2">
    <source>
        <dbReference type="Proteomes" id="UP000000260"/>
    </source>
</evidence>
<reference evidence="1 2" key="1">
    <citation type="journal article" date="2010" name="PLoS ONE">
        <title>Genome sequence of Cronobacter sakazakii BAA-894 and comparative genomic hybridization analysis with other Cronobacter species.</title>
        <authorList>
            <person name="Kucerova E."/>
            <person name="Clifton S.W."/>
            <person name="Xia X.Q."/>
            <person name="Long F."/>
            <person name="Porwollik S."/>
            <person name="Fulton L."/>
            <person name="Fronick C."/>
            <person name="Minx P."/>
            <person name="Kyung K."/>
            <person name="Warren W."/>
            <person name="Fulton R."/>
            <person name="Feng D."/>
            <person name="Wollam A."/>
            <person name="Shah N."/>
            <person name="Bhonagiri V."/>
            <person name="Nash W.E."/>
            <person name="Hallsworth-Pepin K."/>
            <person name="Wilson R.K."/>
            <person name="McClelland M."/>
            <person name="Forsythe S.J."/>
        </authorList>
    </citation>
    <scope>NUCLEOTIDE SEQUENCE [LARGE SCALE GENOMIC DNA]</scope>
    <source>
        <strain evidence="1 2">ATCC BAA-894</strain>
    </source>
</reference>
<protein>
    <submittedName>
        <fullName evidence="1">Uncharacterized protein</fullName>
    </submittedName>
</protein>
<dbReference type="AlphaFoldDB" id="A7MN46"/>
<proteinExistence type="predicted"/>
<dbReference type="HOGENOM" id="CLU_3198744_0_0_6"/>
<organism evidence="1 2">
    <name type="scientific">Cronobacter sakazakii (strain ATCC BAA-894)</name>
    <name type="common">Enterobacter sakazakii</name>
    <dbReference type="NCBI Taxonomy" id="290339"/>
    <lineage>
        <taxon>Bacteria</taxon>
        <taxon>Pseudomonadati</taxon>
        <taxon>Pseudomonadota</taxon>
        <taxon>Gammaproteobacteria</taxon>
        <taxon>Enterobacterales</taxon>
        <taxon>Enterobacteriaceae</taxon>
        <taxon>Cronobacter</taxon>
    </lineage>
</organism>
<dbReference type="KEGG" id="esa:ESA_03016"/>